<dbReference type="AlphaFoldDB" id="A0A8H8WXB0"/>
<evidence type="ECO:0000313" key="2">
    <source>
        <dbReference type="Proteomes" id="UP000663508"/>
    </source>
</evidence>
<sequence>MTKSPVRGHGQYERAMDQAASHRHCSLNCLLAAASRVAVIYRRGPSRQTCLIRWDRAHDTFEIGQWFKGSVYPDRSSLAPDGAHLLTFMGSFRPPFSTWTVLSRPPYFTALALWPKGDTWGGGGTFLSERTFALYHGAWPASPGPGFSMPKGFSLLPPGPATDERIAHASSRDPHAWRMIEGTGSPSPTQAMTCDGPFGFGLLASWKADEARQPWRWERCVELVRGNRRVPLAGVGWTAFDGTGDLLLARGGVFCAAWPTTCPPLSMRVTWSRARVFWPTSRI</sequence>
<evidence type="ECO:0000313" key="1">
    <source>
        <dbReference type="EMBL" id="BCM86261.1"/>
    </source>
</evidence>
<reference evidence="1" key="1">
    <citation type="submission" date="2020-11" db="EMBL/GenBank/DDBJ databases">
        <title>Complete genome sequence of a novel pathogenic Methylobacterium strain isolated from rice in Vietnam.</title>
        <authorList>
            <person name="Lai K."/>
            <person name="Okazaki S."/>
            <person name="Higashi K."/>
            <person name="Mori H."/>
            <person name="Toyoda A."/>
            <person name="Kurokawa K."/>
        </authorList>
    </citation>
    <scope>NUCLEOTIDE SEQUENCE</scope>
    <source>
        <strain evidence="1">VL1</strain>
    </source>
</reference>
<dbReference type="Proteomes" id="UP000663508">
    <property type="component" value="Chromosome"/>
</dbReference>
<organism evidence="1 2">
    <name type="scientific">Methylobacterium indicum</name>
    <dbReference type="NCBI Taxonomy" id="1775910"/>
    <lineage>
        <taxon>Bacteria</taxon>
        <taxon>Pseudomonadati</taxon>
        <taxon>Pseudomonadota</taxon>
        <taxon>Alphaproteobacteria</taxon>
        <taxon>Hyphomicrobiales</taxon>
        <taxon>Methylobacteriaceae</taxon>
        <taxon>Methylobacterium</taxon>
    </lineage>
</organism>
<protein>
    <submittedName>
        <fullName evidence="1">Uncharacterized protein</fullName>
    </submittedName>
</protein>
<dbReference type="KEGG" id="mind:mvi_47220"/>
<dbReference type="EMBL" id="AP024145">
    <property type="protein sequence ID" value="BCM86261.1"/>
    <property type="molecule type" value="Genomic_DNA"/>
</dbReference>
<accession>A0A8H8WXB0</accession>
<gene>
    <name evidence="1" type="ORF">mvi_47220</name>
</gene>
<name>A0A8H8WXB0_9HYPH</name>
<proteinExistence type="predicted"/>